<dbReference type="Gene3D" id="2.30.30.140">
    <property type="match status" value="1"/>
</dbReference>
<proteinExistence type="inferred from homology"/>
<accession>A0A318U137</accession>
<evidence type="ECO:0000313" key="3">
    <source>
        <dbReference type="Proteomes" id="UP000247727"/>
    </source>
</evidence>
<dbReference type="AlphaFoldDB" id="A0A318U137"/>
<dbReference type="Pfam" id="PF01455">
    <property type="entry name" value="HupF_HypC"/>
    <property type="match status" value="1"/>
</dbReference>
<reference evidence="2 3" key="1">
    <citation type="submission" date="2018-06" db="EMBL/GenBank/DDBJ databases">
        <title>Genomic Encyclopedia of Type Strains, Phase III (KMG-III): the genomes of soil and plant-associated and newly described type strains.</title>
        <authorList>
            <person name="Whitman W."/>
        </authorList>
    </citation>
    <scope>NUCLEOTIDE SEQUENCE [LARGE SCALE GENOMIC DNA]</scope>
    <source>
        <strain evidence="2 3">JA737</strain>
    </source>
</reference>
<dbReference type="GO" id="GO:1902670">
    <property type="term" value="F:carbon dioxide binding"/>
    <property type="evidence" value="ECO:0007669"/>
    <property type="project" value="TreeGrafter"/>
</dbReference>
<organism evidence="2 3">
    <name type="scientific">Rhodobacter viridis</name>
    <dbReference type="NCBI Taxonomy" id="1054202"/>
    <lineage>
        <taxon>Bacteria</taxon>
        <taxon>Pseudomonadati</taxon>
        <taxon>Pseudomonadota</taxon>
        <taxon>Alphaproteobacteria</taxon>
        <taxon>Rhodobacterales</taxon>
        <taxon>Rhodobacter group</taxon>
        <taxon>Rhodobacter</taxon>
    </lineage>
</organism>
<comment type="caution">
    <text evidence="2">The sequence shown here is derived from an EMBL/GenBank/DDBJ whole genome shotgun (WGS) entry which is preliminary data.</text>
</comment>
<keyword evidence="3" id="KW-1185">Reference proteome</keyword>
<dbReference type="SUPFAM" id="SSF159127">
    <property type="entry name" value="HupF/HypC-like"/>
    <property type="match status" value="1"/>
</dbReference>
<gene>
    <name evidence="2" type="ORF">C8J30_104150</name>
</gene>
<dbReference type="PROSITE" id="PS01097">
    <property type="entry name" value="HUPF_HYPC"/>
    <property type="match status" value="1"/>
</dbReference>
<dbReference type="NCBIfam" id="TIGR00074">
    <property type="entry name" value="hypC_hupF"/>
    <property type="match status" value="1"/>
</dbReference>
<dbReference type="OrthoDB" id="9806017at2"/>
<evidence type="ECO:0000256" key="1">
    <source>
        <dbReference type="ARBA" id="ARBA00006018"/>
    </source>
</evidence>
<name>A0A318U137_9RHOB</name>
<dbReference type="InterPro" id="IPR019812">
    <property type="entry name" value="Hydgase_assmbl_chp_CS"/>
</dbReference>
<dbReference type="InterPro" id="IPR001109">
    <property type="entry name" value="Hydrogenase_HupF/HypC"/>
</dbReference>
<dbReference type="Proteomes" id="UP000247727">
    <property type="component" value="Unassembled WGS sequence"/>
</dbReference>
<dbReference type="GO" id="GO:0051604">
    <property type="term" value="P:protein maturation"/>
    <property type="evidence" value="ECO:0007669"/>
    <property type="project" value="TreeGrafter"/>
</dbReference>
<comment type="similarity">
    <text evidence="1">Belongs to the HupF/HypC family.</text>
</comment>
<dbReference type="PANTHER" id="PTHR35177">
    <property type="entry name" value="HYDROGENASE MATURATION FACTOR HYBG"/>
    <property type="match status" value="1"/>
</dbReference>
<dbReference type="PANTHER" id="PTHR35177:SF1">
    <property type="entry name" value="HYDROGENASE MATURATION FACTOR HYPC"/>
    <property type="match status" value="1"/>
</dbReference>
<dbReference type="RefSeq" id="WP_110805299.1">
    <property type="nucleotide sequence ID" value="NZ_QJTK01000004.1"/>
</dbReference>
<dbReference type="EMBL" id="QJTK01000004">
    <property type="protein sequence ID" value="PYF10671.1"/>
    <property type="molecule type" value="Genomic_DNA"/>
</dbReference>
<dbReference type="GO" id="GO:0005506">
    <property type="term" value="F:iron ion binding"/>
    <property type="evidence" value="ECO:0007669"/>
    <property type="project" value="TreeGrafter"/>
</dbReference>
<protein>
    <submittedName>
        <fullName evidence="2">Hydrogenase expression/formation protein HypC</fullName>
    </submittedName>
</protein>
<sequence length="106" mass="10857">MCVGIPVQLLSVDGIRGDVIEDGRPAIVDLSLTPEARPGDWVLAFLGAAREVLTPDAAAQISSALNGLRSLMAGGDLGDAFADLEARSPQLPPHLQAALDAGKTTA</sequence>
<evidence type="ECO:0000313" key="2">
    <source>
        <dbReference type="EMBL" id="PYF10671.1"/>
    </source>
</evidence>
<dbReference type="PRINTS" id="PR00445">
    <property type="entry name" value="HUPFHYPC"/>
</dbReference>